<dbReference type="Proteomes" id="UP000222163">
    <property type="component" value="Unassembled WGS sequence"/>
</dbReference>
<dbReference type="Pfam" id="PF00639">
    <property type="entry name" value="Rotamase"/>
    <property type="match status" value="1"/>
</dbReference>
<dbReference type="InterPro" id="IPR000297">
    <property type="entry name" value="PPIase_PpiC"/>
</dbReference>
<dbReference type="RefSeq" id="WP_099216095.1">
    <property type="nucleotide sequence ID" value="NZ_JAUYVU010000007.1"/>
</dbReference>
<keyword evidence="6" id="KW-1185">Reference proteome</keyword>
<keyword evidence="1" id="KW-0697">Rotamase</keyword>
<comment type="caution">
    <text evidence="4">The sequence shown here is derived from an EMBL/GenBank/DDBJ whole genome shotgun (WGS) entry which is preliminary data.</text>
</comment>
<dbReference type="PANTHER" id="PTHR47245:SF2">
    <property type="entry name" value="PEPTIDYL-PROLYL CIS-TRANS ISOMERASE HP_0175-RELATED"/>
    <property type="match status" value="1"/>
</dbReference>
<dbReference type="PROSITE" id="PS50198">
    <property type="entry name" value="PPIC_PPIASE_2"/>
    <property type="match status" value="2"/>
</dbReference>
<keyword evidence="1 4" id="KW-0413">Isomerase</keyword>
<dbReference type="InterPro" id="IPR050245">
    <property type="entry name" value="PrsA_foldase"/>
</dbReference>
<dbReference type="EMBL" id="PDUU01000012">
    <property type="protein sequence ID" value="PHN96786.1"/>
    <property type="molecule type" value="Genomic_DNA"/>
</dbReference>
<dbReference type="InterPro" id="IPR023058">
    <property type="entry name" value="PPIase_PpiC_CS"/>
</dbReference>
<evidence type="ECO:0000256" key="1">
    <source>
        <dbReference type="PROSITE-ProRule" id="PRU00278"/>
    </source>
</evidence>
<proteinExistence type="predicted"/>
<dbReference type="PROSITE" id="PS01096">
    <property type="entry name" value="PPIC_PPIASE_1"/>
    <property type="match status" value="1"/>
</dbReference>
<reference evidence="4" key="2">
    <citation type="submission" date="2017-10" db="EMBL/GenBank/DDBJ databases">
        <authorList>
            <person name="Enke T.N."/>
            <person name="Cordero O.X."/>
        </authorList>
    </citation>
    <scope>NUCLEOTIDE SEQUENCE</scope>
    <source>
        <strain evidence="4">4G03</strain>
    </source>
</reference>
<gene>
    <name evidence="4" type="ORF">CSC81_12565</name>
    <name evidence="3" type="ORF">Q8W23_10295</name>
</gene>
<dbReference type="SUPFAM" id="SSF54534">
    <property type="entry name" value="FKBP-like"/>
    <property type="match status" value="2"/>
</dbReference>
<feature type="domain" description="PpiC" evidence="2">
    <location>
        <begin position="119"/>
        <end position="221"/>
    </location>
</feature>
<protein>
    <submittedName>
        <fullName evidence="4">Peptidylprolyl isomerase</fullName>
    </submittedName>
</protein>
<organism evidence="4 5">
    <name type="scientific">Tenacibaculum discolor</name>
    <dbReference type="NCBI Taxonomy" id="361581"/>
    <lineage>
        <taxon>Bacteria</taxon>
        <taxon>Pseudomonadati</taxon>
        <taxon>Bacteroidota</taxon>
        <taxon>Flavobacteriia</taxon>
        <taxon>Flavobacteriales</taxon>
        <taxon>Flavobacteriaceae</taxon>
        <taxon>Tenacibaculum</taxon>
    </lineage>
</organism>
<evidence type="ECO:0000313" key="3">
    <source>
        <dbReference type="EMBL" id="MDP2541862.1"/>
    </source>
</evidence>
<evidence type="ECO:0000259" key="2">
    <source>
        <dbReference type="PROSITE" id="PS50198"/>
    </source>
</evidence>
<sequence>MKKILFITAVFYITFPSFGQKDLELFRINDDPILVSEFKQMYEKNLTIAEDKEANTIESYLELFINYKLKVKEAYNLKLDTVKSYQRELETYKKELLAPYLYDSETLSELVEEAYYRTKNEVKASHILVRYPSEGLAVDTLFLKNKIETYRNRILKGEDFEKVAKEVSEDPSAKINGGNLGYFKAFQMVYPFETAVYKTKLGEVSEPFKTRFGWHIVKVTGIRPSKGEFEAAHILVRNSPKSESKIHSLYKLLESGKPFEEVVKEHSEDTNAAKYGGKLPRFGTGKMVEEFENNVRNLKEPGDYSKPFKTVYGWHIVKLIKNYPVPPFSEMKTELTRKVKQSKRVKVSDQALLRKLKDKYQIKEYPKALIIFQKNKKEELKIKELNAVLLSVNKKKFTQKDFLEFIKFKNKTIAESFRDFKRKALLSSFKENLFQTNLEYRNTLLEYKEGLLLFDLMQKKIWNKASKDTLGLKSFYIANKVKYGKELDDIRGQVISDYQDELEQKWIKELRKNNMVRVRKGALRKLKNTYNQ</sequence>
<reference evidence="3 6" key="3">
    <citation type="submission" date="2023-07" db="EMBL/GenBank/DDBJ databases">
        <title>Genome content predicts the carbon catabolic preferences of heterotrophic bacteria.</title>
        <authorList>
            <person name="Gralka M."/>
        </authorList>
    </citation>
    <scope>NUCLEOTIDE SEQUENCE [LARGE SCALE GENOMIC DNA]</scope>
    <source>
        <strain evidence="3 6">4G03</strain>
    </source>
</reference>
<dbReference type="Gene3D" id="3.10.50.40">
    <property type="match status" value="2"/>
</dbReference>
<evidence type="ECO:0000313" key="6">
    <source>
        <dbReference type="Proteomes" id="UP001242342"/>
    </source>
</evidence>
<accession>A0A2G1BRX1</accession>
<dbReference type="Pfam" id="PF13616">
    <property type="entry name" value="Rotamase_3"/>
    <property type="match status" value="1"/>
</dbReference>
<dbReference type="InterPro" id="IPR046357">
    <property type="entry name" value="PPIase_dom_sf"/>
</dbReference>
<evidence type="ECO:0000313" key="4">
    <source>
        <dbReference type="EMBL" id="PHN96786.1"/>
    </source>
</evidence>
<reference evidence="4 5" key="1">
    <citation type="journal article" date="2016" name="Nat. Commun.">
        <title>Microbial interactions lead to rapid micro-scale successions on model marine particles.</title>
        <authorList>
            <person name="Datta M.S."/>
            <person name="Sliwerska E."/>
            <person name="Gore J."/>
            <person name="Polz M.F."/>
            <person name="Cordero O.X."/>
        </authorList>
    </citation>
    <scope>NUCLEOTIDE SEQUENCE [LARGE SCALE GENOMIC DNA]</scope>
    <source>
        <strain evidence="4 5">4G03</strain>
    </source>
</reference>
<dbReference type="Proteomes" id="UP001242342">
    <property type="component" value="Unassembled WGS sequence"/>
</dbReference>
<evidence type="ECO:0000313" key="5">
    <source>
        <dbReference type="Proteomes" id="UP000222163"/>
    </source>
</evidence>
<dbReference type="PANTHER" id="PTHR47245">
    <property type="entry name" value="PEPTIDYLPROLYL ISOMERASE"/>
    <property type="match status" value="1"/>
</dbReference>
<dbReference type="EMBL" id="JAUYVU010000007">
    <property type="protein sequence ID" value="MDP2541862.1"/>
    <property type="molecule type" value="Genomic_DNA"/>
</dbReference>
<feature type="domain" description="PpiC" evidence="2">
    <location>
        <begin position="226"/>
        <end position="321"/>
    </location>
</feature>
<dbReference type="AlphaFoldDB" id="A0A2G1BRX1"/>
<name>A0A2G1BRX1_9FLAO</name>
<dbReference type="GO" id="GO:0003755">
    <property type="term" value="F:peptidyl-prolyl cis-trans isomerase activity"/>
    <property type="evidence" value="ECO:0007669"/>
    <property type="project" value="UniProtKB-KW"/>
</dbReference>